<comment type="caution">
    <text evidence="2">The sequence shown here is derived from an EMBL/GenBank/DDBJ whole genome shotgun (WGS) entry which is preliminary data.</text>
</comment>
<feature type="domain" description="DUF3885" evidence="1">
    <location>
        <begin position="5"/>
        <end position="196"/>
    </location>
</feature>
<dbReference type="InterPro" id="IPR024976">
    <property type="entry name" value="DUF3885"/>
</dbReference>
<dbReference type="RefSeq" id="WP_307203333.1">
    <property type="nucleotide sequence ID" value="NZ_JAUSSU010000003.1"/>
</dbReference>
<sequence>MLKEIQHYLNDKFPEYWNDINIRFELGEPYRNGSKRRINQVNKRVNTVFEELFKPTDIIYLIIKDWGSYEDPMFGNTTPEYLYELLQGRILEEEVLYDIDEDEDEEGNNIEVTIEYRFKVFEGMVSSIPYKKIFEGISHYEQGREPSIGQRIYILSKEKSILFHMYDDRGCIAHATSTEHLKLLYVKYNDWIVDYWREYFDGIFKDM</sequence>
<dbReference type="EMBL" id="JAUSSU010000003">
    <property type="protein sequence ID" value="MDQ0112463.1"/>
    <property type="molecule type" value="Genomic_DNA"/>
</dbReference>
<accession>A0ABT9U0F9</accession>
<dbReference type="Pfam" id="PF13021">
    <property type="entry name" value="DUF3885"/>
    <property type="match status" value="1"/>
</dbReference>
<evidence type="ECO:0000313" key="2">
    <source>
        <dbReference type="EMBL" id="MDQ0112463.1"/>
    </source>
</evidence>
<keyword evidence="3" id="KW-1185">Reference proteome</keyword>
<dbReference type="Proteomes" id="UP001229346">
    <property type="component" value="Unassembled WGS sequence"/>
</dbReference>
<protein>
    <recommendedName>
        <fullName evidence="1">DUF3885 domain-containing protein</fullName>
    </recommendedName>
</protein>
<evidence type="ECO:0000259" key="1">
    <source>
        <dbReference type="Pfam" id="PF13021"/>
    </source>
</evidence>
<proteinExistence type="predicted"/>
<reference evidence="2 3" key="1">
    <citation type="submission" date="2023-07" db="EMBL/GenBank/DDBJ databases">
        <title>Sorghum-associated microbial communities from plants grown in Nebraska, USA.</title>
        <authorList>
            <person name="Schachtman D."/>
        </authorList>
    </citation>
    <scope>NUCLEOTIDE SEQUENCE [LARGE SCALE GENOMIC DNA]</scope>
    <source>
        <strain evidence="2 3">CC482</strain>
    </source>
</reference>
<evidence type="ECO:0000313" key="3">
    <source>
        <dbReference type="Proteomes" id="UP001229346"/>
    </source>
</evidence>
<organism evidence="2 3">
    <name type="scientific">Paenibacillus harenae</name>
    <dbReference type="NCBI Taxonomy" id="306543"/>
    <lineage>
        <taxon>Bacteria</taxon>
        <taxon>Bacillati</taxon>
        <taxon>Bacillota</taxon>
        <taxon>Bacilli</taxon>
        <taxon>Bacillales</taxon>
        <taxon>Paenibacillaceae</taxon>
        <taxon>Paenibacillus</taxon>
    </lineage>
</organism>
<name>A0ABT9U0F9_PAEHA</name>
<gene>
    <name evidence="2" type="ORF">J2T15_001898</name>
</gene>